<dbReference type="CDD" id="cd00761">
    <property type="entry name" value="Glyco_tranf_GTA_type"/>
    <property type="match status" value="1"/>
</dbReference>
<dbReference type="RefSeq" id="WP_183984731.1">
    <property type="nucleotide sequence ID" value="NZ_JACHHG010000002.1"/>
</dbReference>
<evidence type="ECO:0000313" key="6">
    <source>
        <dbReference type="Proteomes" id="UP000569951"/>
    </source>
</evidence>
<dbReference type="Gene3D" id="3.90.550.10">
    <property type="entry name" value="Spore Coat Polysaccharide Biosynthesis Protein SpsA, Chain A"/>
    <property type="match status" value="1"/>
</dbReference>
<dbReference type="Proteomes" id="UP000569951">
    <property type="component" value="Unassembled WGS sequence"/>
</dbReference>
<evidence type="ECO:0000313" key="5">
    <source>
        <dbReference type="EMBL" id="MBB6097392.1"/>
    </source>
</evidence>
<dbReference type="AlphaFoldDB" id="A0A841HZT6"/>
<evidence type="ECO:0000256" key="3">
    <source>
        <dbReference type="ARBA" id="ARBA00022679"/>
    </source>
</evidence>
<gene>
    <name evidence="5" type="ORF">HNR42_000806</name>
</gene>
<dbReference type="GO" id="GO:0016757">
    <property type="term" value="F:glycosyltransferase activity"/>
    <property type="evidence" value="ECO:0007669"/>
    <property type="project" value="UniProtKB-KW"/>
</dbReference>
<evidence type="ECO:0000259" key="4">
    <source>
        <dbReference type="Pfam" id="PF00535"/>
    </source>
</evidence>
<dbReference type="InterPro" id="IPR001173">
    <property type="entry name" value="Glyco_trans_2-like"/>
</dbReference>
<dbReference type="EMBL" id="JACHHG010000002">
    <property type="protein sequence ID" value="MBB6097392.1"/>
    <property type="molecule type" value="Genomic_DNA"/>
</dbReference>
<proteinExistence type="inferred from homology"/>
<organism evidence="5 6">
    <name type="scientific">Deinobacterium chartae</name>
    <dbReference type="NCBI Taxonomy" id="521158"/>
    <lineage>
        <taxon>Bacteria</taxon>
        <taxon>Thermotogati</taxon>
        <taxon>Deinococcota</taxon>
        <taxon>Deinococci</taxon>
        <taxon>Deinococcales</taxon>
        <taxon>Deinococcaceae</taxon>
        <taxon>Deinobacterium</taxon>
    </lineage>
</organism>
<evidence type="ECO:0000256" key="2">
    <source>
        <dbReference type="ARBA" id="ARBA00022676"/>
    </source>
</evidence>
<comment type="caution">
    <text evidence="5">The sequence shown here is derived from an EMBL/GenBank/DDBJ whole genome shotgun (WGS) entry which is preliminary data.</text>
</comment>
<protein>
    <submittedName>
        <fullName evidence="5">GT2 family glycosyltransferase</fullName>
    </submittedName>
</protein>
<dbReference type="PANTHER" id="PTHR43179:SF12">
    <property type="entry name" value="GALACTOFURANOSYLTRANSFERASE GLFT2"/>
    <property type="match status" value="1"/>
</dbReference>
<sequence>MLDVLIPTCNRPAALAVTLTSLNAQTVGRFRVIVSDQSDVPVSESGEVRAAIRVLEAHGCMVEVLRHLPRRGMAEQRQFLLDQARAPYALFLDDDLILEPWVLGQMLEAIRAEGCGFVGSAVIGLSYRNDVRPHQQAVTFWEGPVQPETVRPGTPQWERYTLHNAANLYHVQRRLRLSPDATRPYKVAWVGGCVLYDTARLRQVGGFSFWRELPAEHAGEDVLAQLRVMARFGGCGLMPSGVYHQELPTTVRNREVDAPRVLEVEV</sequence>
<keyword evidence="3 5" id="KW-0808">Transferase</keyword>
<name>A0A841HZT6_9DEIO</name>
<dbReference type="Pfam" id="PF00535">
    <property type="entry name" value="Glycos_transf_2"/>
    <property type="match status" value="1"/>
</dbReference>
<keyword evidence="6" id="KW-1185">Reference proteome</keyword>
<dbReference type="InterPro" id="IPR029044">
    <property type="entry name" value="Nucleotide-diphossugar_trans"/>
</dbReference>
<feature type="domain" description="Glycosyltransferase 2-like" evidence="4">
    <location>
        <begin position="4"/>
        <end position="144"/>
    </location>
</feature>
<dbReference type="SUPFAM" id="SSF53448">
    <property type="entry name" value="Nucleotide-diphospho-sugar transferases"/>
    <property type="match status" value="1"/>
</dbReference>
<dbReference type="PANTHER" id="PTHR43179">
    <property type="entry name" value="RHAMNOSYLTRANSFERASE WBBL"/>
    <property type="match status" value="1"/>
</dbReference>
<reference evidence="5 6" key="1">
    <citation type="submission" date="2020-08" db="EMBL/GenBank/DDBJ databases">
        <title>Genomic Encyclopedia of Type Strains, Phase IV (KMG-IV): sequencing the most valuable type-strain genomes for metagenomic binning, comparative biology and taxonomic classification.</title>
        <authorList>
            <person name="Goeker M."/>
        </authorList>
    </citation>
    <scope>NUCLEOTIDE SEQUENCE [LARGE SCALE GENOMIC DNA]</scope>
    <source>
        <strain evidence="5 6">DSM 21458</strain>
    </source>
</reference>
<accession>A0A841HZT6</accession>
<keyword evidence="2" id="KW-0328">Glycosyltransferase</keyword>
<comment type="similarity">
    <text evidence="1">Belongs to the glycosyltransferase 2 family.</text>
</comment>
<evidence type="ECO:0000256" key="1">
    <source>
        <dbReference type="ARBA" id="ARBA00006739"/>
    </source>
</evidence>